<sequence length="45" mass="5090">MLRSLFGDISVLFIPFSNLQRICCTRNKLDAKITALIMQMTVPCS</sequence>
<protein>
    <submittedName>
        <fullName evidence="1">Uncharacterized protein</fullName>
    </submittedName>
</protein>
<evidence type="ECO:0000313" key="1">
    <source>
        <dbReference type="EMBL" id="JAH35649.1"/>
    </source>
</evidence>
<reference evidence="1" key="1">
    <citation type="submission" date="2014-11" db="EMBL/GenBank/DDBJ databases">
        <authorList>
            <person name="Amaro Gonzalez C."/>
        </authorList>
    </citation>
    <scope>NUCLEOTIDE SEQUENCE</scope>
</reference>
<name>A0A0E9S2I8_ANGAN</name>
<accession>A0A0E9S2I8</accession>
<reference evidence="1" key="2">
    <citation type="journal article" date="2015" name="Fish Shellfish Immunol.">
        <title>Early steps in the European eel (Anguilla anguilla)-Vibrio vulnificus interaction in the gills: Role of the RtxA13 toxin.</title>
        <authorList>
            <person name="Callol A."/>
            <person name="Pajuelo D."/>
            <person name="Ebbesson L."/>
            <person name="Teles M."/>
            <person name="MacKenzie S."/>
            <person name="Amaro C."/>
        </authorList>
    </citation>
    <scope>NUCLEOTIDE SEQUENCE</scope>
</reference>
<dbReference type="EMBL" id="GBXM01072928">
    <property type="protein sequence ID" value="JAH35649.1"/>
    <property type="molecule type" value="Transcribed_RNA"/>
</dbReference>
<dbReference type="AlphaFoldDB" id="A0A0E9S2I8"/>
<organism evidence="1">
    <name type="scientific">Anguilla anguilla</name>
    <name type="common">European freshwater eel</name>
    <name type="synonym">Muraena anguilla</name>
    <dbReference type="NCBI Taxonomy" id="7936"/>
    <lineage>
        <taxon>Eukaryota</taxon>
        <taxon>Metazoa</taxon>
        <taxon>Chordata</taxon>
        <taxon>Craniata</taxon>
        <taxon>Vertebrata</taxon>
        <taxon>Euteleostomi</taxon>
        <taxon>Actinopterygii</taxon>
        <taxon>Neopterygii</taxon>
        <taxon>Teleostei</taxon>
        <taxon>Anguilliformes</taxon>
        <taxon>Anguillidae</taxon>
        <taxon>Anguilla</taxon>
    </lineage>
</organism>
<proteinExistence type="predicted"/>